<dbReference type="CDD" id="cd00755">
    <property type="entry name" value="YgdL_like"/>
    <property type="match status" value="1"/>
</dbReference>
<name>A0A1W5CV72_9LECA</name>
<dbReference type="GO" id="GO:0005524">
    <property type="term" value="F:ATP binding"/>
    <property type="evidence" value="ECO:0007669"/>
    <property type="project" value="UniProtKB-KW"/>
</dbReference>
<evidence type="ECO:0000256" key="5">
    <source>
        <dbReference type="ARBA" id="ARBA00022741"/>
    </source>
</evidence>
<proteinExistence type="inferred from homology"/>
<evidence type="ECO:0000259" key="12">
    <source>
        <dbReference type="Pfam" id="PF00899"/>
    </source>
</evidence>
<keyword evidence="5" id="KW-0547">Nucleotide-binding</keyword>
<evidence type="ECO:0000256" key="6">
    <source>
        <dbReference type="ARBA" id="ARBA00022787"/>
    </source>
</evidence>
<keyword evidence="4" id="KW-0812">Transmembrane</keyword>
<dbReference type="SUPFAM" id="SSF69572">
    <property type="entry name" value="Activating enzymes of the ubiquitin-like proteins"/>
    <property type="match status" value="1"/>
</dbReference>
<dbReference type="PANTHER" id="PTHR43267">
    <property type="entry name" value="TRNA THREONYLCARBAMOYLADENOSINE DEHYDRATASE"/>
    <property type="match status" value="1"/>
</dbReference>
<keyword evidence="6" id="KW-1000">Mitochondrion outer membrane</keyword>
<evidence type="ECO:0000313" key="13">
    <source>
        <dbReference type="EMBL" id="SLM34784.1"/>
    </source>
</evidence>
<dbReference type="Proteomes" id="UP000192927">
    <property type="component" value="Unassembled WGS sequence"/>
</dbReference>
<evidence type="ECO:0000256" key="2">
    <source>
        <dbReference type="ARBA" id="ARBA00009919"/>
    </source>
</evidence>
<reference evidence="14" key="1">
    <citation type="submission" date="2017-03" db="EMBL/GenBank/DDBJ databases">
        <authorList>
            <person name="Sharma R."/>
            <person name="Thines M."/>
        </authorList>
    </citation>
    <scope>NUCLEOTIDE SEQUENCE [LARGE SCALE GENOMIC DNA]</scope>
</reference>
<organism evidence="13 14">
    <name type="scientific">Lasallia pustulata</name>
    <dbReference type="NCBI Taxonomy" id="136370"/>
    <lineage>
        <taxon>Eukaryota</taxon>
        <taxon>Fungi</taxon>
        <taxon>Dikarya</taxon>
        <taxon>Ascomycota</taxon>
        <taxon>Pezizomycotina</taxon>
        <taxon>Lecanoromycetes</taxon>
        <taxon>OSLEUM clade</taxon>
        <taxon>Umbilicariomycetidae</taxon>
        <taxon>Umbilicariales</taxon>
        <taxon>Umbilicariaceae</taxon>
        <taxon>Lasallia</taxon>
    </lineage>
</organism>
<dbReference type="GO" id="GO:0061504">
    <property type="term" value="P:cyclic threonylcarbamoyladenosine biosynthetic process"/>
    <property type="evidence" value="ECO:0007669"/>
    <property type="project" value="TreeGrafter"/>
</dbReference>
<dbReference type="GO" id="GO:0008641">
    <property type="term" value="F:ubiquitin-like modifier activating enzyme activity"/>
    <property type="evidence" value="ECO:0007669"/>
    <property type="project" value="InterPro"/>
</dbReference>
<evidence type="ECO:0000256" key="10">
    <source>
        <dbReference type="ARBA" id="ARBA00023136"/>
    </source>
</evidence>
<comment type="function">
    <text evidence="11">Catalyzes the ATP-dependent dehydration of threonylcarbamoyladenosine at position 37 (t(6)A37) to form cyclic t(6)A37 (ct(6)A37) in tRNAs that read codons beginning with adenine.</text>
</comment>
<dbReference type="PANTHER" id="PTHR43267:SF2">
    <property type="entry name" value="TRNA THREONYLCARBAMOYLADENOSINE DEHYDRATASE 1-RELATED"/>
    <property type="match status" value="1"/>
</dbReference>
<comment type="subcellular location">
    <subcellularLocation>
        <location evidence="1">Mitochondrion outer membrane</location>
        <topology evidence="1">Multi-pass membrane protein</topology>
    </subcellularLocation>
</comment>
<evidence type="ECO:0000256" key="4">
    <source>
        <dbReference type="ARBA" id="ARBA00022692"/>
    </source>
</evidence>
<keyword evidence="7" id="KW-0067">ATP-binding</keyword>
<dbReference type="InterPro" id="IPR035985">
    <property type="entry name" value="Ubiquitin-activating_enz"/>
</dbReference>
<keyword evidence="10" id="KW-0472">Membrane</keyword>
<evidence type="ECO:0000256" key="11">
    <source>
        <dbReference type="ARBA" id="ARBA00060084"/>
    </source>
</evidence>
<keyword evidence="3 13" id="KW-0436">Ligase</keyword>
<dbReference type="FunFam" id="3.40.50.720:FF:000125">
    <property type="entry name" value="tRNA threonylcarbamoyladenosine dehydratase 2-like"/>
    <property type="match status" value="1"/>
</dbReference>
<dbReference type="EMBL" id="FWEW01000417">
    <property type="protein sequence ID" value="SLM34784.1"/>
    <property type="molecule type" value="Genomic_DNA"/>
</dbReference>
<evidence type="ECO:0000313" key="14">
    <source>
        <dbReference type="Proteomes" id="UP000192927"/>
    </source>
</evidence>
<dbReference type="InterPro" id="IPR045886">
    <property type="entry name" value="ThiF/MoeB/HesA"/>
</dbReference>
<dbReference type="Pfam" id="PF00899">
    <property type="entry name" value="ThiF"/>
    <property type="match status" value="1"/>
</dbReference>
<evidence type="ECO:0000256" key="1">
    <source>
        <dbReference type="ARBA" id="ARBA00004374"/>
    </source>
</evidence>
<evidence type="ECO:0000256" key="9">
    <source>
        <dbReference type="ARBA" id="ARBA00023128"/>
    </source>
</evidence>
<protein>
    <submittedName>
        <fullName evidence="13">Ubiquitin-protein ligase molybdopterin-converting factor</fullName>
    </submittedName>
</protein>
<dbReference type="InterPro" id="IPR000594">
    <property type="entry name" value="ThiF_NAD_FAD-bd"/>
</dbReference>
<keyword evidence="9" id="KW-0496">Mitochondrion</keyword>
<dbReference type="GO" id="GO:0005741">
    <property type="term" value="C:mitochondrial outer membrane"/>
    <property type="evidence" value="ECO:0007669"/>
    <property type="project" value="UniProtKB-SubCell"/>
</dbReference>
<evidence type="ECO:0000256" key="3">
    <source>
        <dbReference type="ARBA" id="ARBA00022598"/>
    </source>
</evidence>
<comment type="similarity">
    <text evidence="2">Belongs to the HesA/MoeB/ThiF family.</text>
</comment>
<dbReference type="Gene3D" id="3.40.50.720">
    <property type="entry name" value="NAD(P)-binding Rossmann-like Domain"/>
    <property type="match status" value="1"/>
</dbReference>
<evidence type="ECO:0000256" key="7">
    <source>
        <dbReference type="ARBA" id="ARBA00022840"/>
    </source>
</evidence>
<accession>A0A1W5CV72</accession>
<keyword evidence="14" id="KW-1185">Reference proteome</keyword>
<keyword evidence="8" id="KW-1133">Transmembrane helix</keyword>
<evidence type="ECO:0000256" key="8">
    <source>
        <dbReference type="ARBA" id="ARBA00022989"/>
    </source>
</evidence>
<dbReference type="AlphaFoldDB" id="A0A1W5CV72"/>
<feature type="domain" description="THIF-type NAD/FAD binding fold" evidence="12">
    <location>
        <begin position="109"/>
        <end position="357"/>
    </location>
</feature>
<sequence length="506" mass="55740">MSTWIQRQISSHQIAATAVVTAVAVAATIFSAQALQRKVAVEDLKSSIPDLDEKHHAERLTDFGAASPSALPPSREDERAAALARRAQQGDYDEELINEQLTRTSSFLTPSRLSDLRASFVIIVGLGGVGSHCTAALARSGVAKIRLIDFDQVTLSSLNRHAVATLADVGTPKVQCMRKRLEAVVPWVRWECLNEVWREDQAERLLRPWHEGIERKVDYVVDAIDNIDSKVALLKYCHDHSIKVISSMGAGCKSDPSKICVGDISSSVEDPLSKSTRRRLRALGITEGIPVVFSTEKPGPGKAQLLPLPEDEFQKGKVGELGVLPDFRVRILPVLGTMPALFGQAVANFVMLEIAGYPHEVGGGKAREKMYDGILGALQGLEERLARTDGEGNAVGLKLPITKHDVGYLVEEVYRGKSVVSGLPTRLALTRWKAPEGGFAPDNRWEGQKWSRMELNDLVCMTKEEAAAHEREILRGGKRPEEIYDAGIVQLVDRRMTEELAFERYR</sequence>
<dbReference type="GO" id="GO:0061503">
    <property type="term" value="F:tRNA threonylcarbamoyladenosine dehydratase"/>
    <property type="evidence" value="ECO:0007669"/>
    <property type="project" value="TreeGrafter"/>
</dbReference>